<feature type="compositionally biased region" description="Low complexity" evidence="1">
    <location>
        <begin position="1"/>
        <end position="11"/>
    </location>
</feature>
<dbReference type="EMBL" id="JAEFCI010005161">
    <property type="protein sequence ID" value="KAG5460484.1"/>
    <property type="molecule type" value="Genomic_DNA"/>
</dbReference>
<organism evidence="2 3">
    <name type="scientific">Olpidium bornovanus</name>
    <dbReference type="NCBI Taxonomy" id="278681"/>
    <lineage>
        <taxon>Eukaryota</taxon>
        <taxon>Fungi</taxon>
        <taxon>Fungi incertae sedis</taxon>
        <taxon>Olpidiomycota</taxon>
        <taxon>Olpidiomycotina</taxon>
        <taxon>Olpidiomycetes</taxon>
        <taxon>Olpidiales</taxon>
        <taxon>Olpidiaceae</taxon>
        <taxon>Olpidium</taxon>
    </lineage>
</organism>
<comment type="caution">
    <text evidence="2">The sequence shown here is derived from an EMBL/GenBank/DDBJ whole genome shotgun (WGS) entry which is preliminary data.</text>
</comment>
<name>A0A8H7ZW02_9FUNG</name>
<evidence type="ECO:0000256" key="1">
    <source>
        <dbReference type="SAM" id="MobiDB-lite"/>
    </source>
</evidence>
<evidence type="ECO:0000313" key="2">
    <source>
        <dbReference type="EMBL" id="KAG5460484.1"/>
    </source>
</evidence>
<evidence type="ECO:0000313" key="3">
    <source>
        <dbReference type="Proteomes" id="UP000673691"/>
    </source>
</evidence>
<accession>A0A8H7ZW02</accession>
<reference evidence="2 3" key="1">
    <citation type="journal article" name="Sci. Rep.">
        <title>Genome-scale phylogenetic analyses confirm Olpidium as the closest living zoosporic fungus to the non-flagellated, terrestrial fungi.</title>
        <authorList>
            <person name="Chang Y."/>
            <person name="Rochon D."/>
            <person name="Sekimoto S."/>
            <person name="Wang Y."/>
            <person name="Chovatia M."/>
            <person name="Sandor L."/>
            <person name="Salamov A."/>
            <person name="Grigoriev I.V."/>
            <person name="Stajich J.E."/>
            <person name="Spatafora J.W."/>
        </authorList>
    </citation>
    <scope>NUCLEOTIDE SEQUENCE [LARGE SCALE GENOMIC DNA]</scope>
    <source>
        <strain evidence="2">S191</strain>
    </source>
</reference>
<proteinExistence type="predicted"/>
<dbReference type="Proteomes" id="UP000673691">
    <property type="component" value="Unassembled WGS sequence"/>
</dbReference>
<feature type="compositionally biased region" description="Basic and acidic residues" evidence="1">
    <location>
        <begin position="12"/>
        <end position="27"/>
    </location>
</feature>
<gene>
    <name evidence="2" type="ORF">BJ554DRAFT_7463</name>
</gene>
<keyword evidence="3" id="KW-1185">Reference proteome</keyword>
<sequence>MVRSAAAAAAGRNKERRAASRDHRAEKAPLASSPTTAKVRAVRPAHTGVSGRLSADVLLLRAHDMRRGSRRRAPDAAKAFTGAQRGRGDLWVRSLADGGDKRPKLTWMLAAGLADECA</sequence>
<dbReference type="AlphaFoldDB" id="A0A8H7ZW02"/>
<feature type="region of interest" description="Disordered" evidence="1">
    <location>
        <begin position="1"/>
        <end position="46"/>
    </location>
</feature>
<protein>
    <submittedName>
        <fullName evidence="2">Uncharacterized protein</fullName>
    </submittedName>
</protein>